<dbReference type="RefSeq" id="WP_244601466.1">
    <property type="nucleotide sequence ID" value="NZ_UWOC01000055.1"/>
</dbReference>
<evidence type="ECO:0000256" key="1">
    <source>
        <dbReference type="SAM" id="MobiDB-lite"/>
    </source>
</evidence>
<dbReference type="Proteomes" id="UP000289200">
    <property type="component" value="Unassembled WGS sequence"/>
</dbReference>
<dbReference type="AlphaFoldDB" id="A0A3S4FAW3"/>
<proteinExistence type="predicted"/>
<sequence length="312" mass="33415">MTSKRSNGSGPATRGRGRGHARRRVGTIAGVALLWSGGVAVAAAAGNHHDEVDTEHIFGITMGSDIGDKGDLELELETFSGIGKRFGTFFSTGTHVHLKYTVTDNLRIAPGFTFGSHRIRGVPGIDDHGEAGLHEASVEVRYKVLDRHVAPFGLTVNVEPIWGLIDEMTGQRTESYGIVASLLMDKEIIPDKLFGAVNLGYAGGASRFLGTRAWGHDSEVAIHGALSWQLMPNVLIGGEARYLRAYDGMGIDRLCGEALYVGPTFSMKLSKVLGLSGTVNYQVAGKAVGDPASLDLVNYERVQALLRLTAHF</sequence>
<protein>
    <submittedName>
        <fullName evidence="2">Uncharacterized protein</fullName>
    </submittedName>
</protein>
<dbReference type="EMBL" id="UWOC01000055">
    <property type="protein sequence ID" value="VCU07612.1"/>
    <property type="molecule type" value="Genomic_DNA"/>
</dbReference>
<name>A0A3S4FAW3_9BRAD</name>
<accession>A0A3S4FAW3</accession>
<reference evidence="3" key="1">
    <citation type="submission" date="2018-10" db="EMBL/GenBank/DDBJ databases">
        <authorList>
            <person name="Peiro R."/>
            <person name="Begona"/>
            <person name="Cbmso G."/>
            <person name="Lopez M."/>
            <person name="Gonzalez S."/>
            <person name="Sacristan E."/>
            <person name="Castillo E."/>
        </authorList>
    </citation>
    <scope>NUCLEOTIDE SEQUENCE [LARGE SCALE GENOMIC DNA]</scope>
</reference>
<feature type="region of interest" description="Disordered" evidence="1">
    <location>
        <begin position="1"/>
        <end position="21"/>
    </location>
</feature>
<comment type="caution">
    <text evidence="2">The sequence shown here is derived from an EMBL/GenBank/DDBJ whole genome shotgun (WGS) entry which is preliminary data.</text>
</comment>
<evidence type="ECO:0000313" key="2">
    <source>
        <dbReference type="EMBL" id="VCU07612.1"/>
    </source>
</evidence>
<feature type="compositionally biased region" description="Polar residues" evidence="1">
    <location>
        <begin position="1"/>
        <end position="10"/>
    </location>
</feature>
<organism evidence="2 3">
    <name type="scientific">Rhodoplanes serenus</name>
    <dbReference type="NCBI Taxonomy" id="200615"/>
    <lineage>
        <taxon>Bacteria</taxon>
        <taxon>Pseudomonadati</taxon>
        <taxon>Pseudomonadota</taxon>
        <taxon>Alphaproteobacteria</taxon>
        <taxon>Hyphomicrobiales</taxon>
        <taxon>Nitrobacteraceae</taxon>
        <taxon>Rhodoplanes</taxon>
    </lineage>
</organism>
<gene>
    <name evidence="2" type="ORF">RHODGE_RHODGE_00817</name>
</gene>
<evidence type="ECO:0000313" key="3">
    <source>
        <dbReference type="Proteomes" id="UP000289200"/>
    </source>
</evidence>
<keyword evidence="3" id="KW-1185">Reference proteome</keyword>